<feature type="active site" description="Tele-phosphohistidine intermediate" evidence="1">
    <location>
        <position position="9"/>
    </location>
</feature>
<feature type="binding site" evidence="2">
    <location>
        <begin position="8"/>
        <end position="15"/>
    </location>
    <ligand>
        <name>substrate</name>
    </ligand>
</feature>
<dbReference type="Gene3D" id="3.40.50.1240">
    <property type="entry name" value="Phosphoglycerate mutase-like"/>
    <property type="match status" value="1"/>
</dbReference>
<feature type="active site" description="Proton donor/acceptor" evidence="1">
    <location>
        <position position="82"/>
    </location>
</feature>
<gene>
    <name evidence="3" type="ORF">EK386_00800</name>
</gene>
<protein>
    <submittedName>
        <fullName evidence="3">Histidine phosphatase family protein</fullName>
    </submittedName>
</protein>
<dbReference type="AlphaFoldDB" id="A0A432LI63"/>
<keyword evidence="4" id="KW-1185">Reference proteome</keyword>
<dbReference type="EMBL" id="RYYR01000001">
    <property type="protein sequence ID" value="RUL56991.1"/>
    <property type="molecule type" value="Genomic_DNA"/>
</dbReference>
<reference evidence="3 4" key="1">
    <citation type="submission" date="2018-12" db="EMBL/GenBank/DDBJ databases">
        <title>Lysinibacillus antri sp. nov., isolated from a cave soil.</title>
        <authorList>
            <person name="Narsing Rao M.P."/>
            <person name="Zhang H."/>
            <person name="Dong Z.-Y."/>
            <person name="Niu X.-K."/>
            <person name="Zhang K."/>
            <person name="Fang B.-Z."/>
            <person name="Kang Y.-Q."/>
            <person name="Xiao M."/>
            <person name="Li W.-J."/>
        </authorList>
    </citation>
    <scope>NUCLEOTIDE SEQUENCE [LARGE SCALE GENOMIC DNA]</scope>
    <source>
        <strain evidence="3 4">SYSU K30002</strain>
    </source>
</reference>
<evidence type="ECO:0000313" key="3">
    <source>
        <dbReference type="EMBL" id="RUL56991.1"/>
    </source>
</evidence>
<dbReference type="PROSITE" id="PS00175">
    <property type="entry name" value="PG_MUTASE"/>
    <property type="match status" value="1"/>
</dbReference>
<dbReference type="InterPro" id="IPR001345">
    <property type="entry name" value="PG/BPGM_mutase_AS"/>
</dbReference>
<evidence type="ECO:0000313" key="4">
    <source>
        <dbReference type="Proteomes" id="UP000287910"/>
    </source>
</evidence>
<dbReference type="Proteomes" id="UP000287910">
    <property type="component" value="Unassembled WGS sequence"/>
</dbReference>
<dbReference type="InterPro" id="IPR050275">
    <property type="entry name" value="PGM_Phosphatase"/>
</dbReference>
<dbReference type="InterPro" id="IPR029033">
    <property type="entry name" value="His_PPase_superfam"/>
</dbReference>
<dbReference type="SMART" id="SM00855">
    <property type="entry name" value="PGAM"/>
    <property type="match status" value="1"/>
</dbReference>
<dbReference type="PANTHER" id="PTHR48100:SF59">
    <property type="entry name" value="ADENOSYLCOBALAMIN_ALPHA-RIBAZOLE PHOSPHATASE"/>
    <property type="match status" value="1"/>
</dbReference>
<sequence>MTLICLVRHGETEWNALKKIQGRADIPLNNVGALQANACRSYLSEFKWDVIVSSPLKRAKQTAEIINDALSLKLHVMDDFIERNYGEIEGLTLEERAVMYPDFQCPSQETLEEVKKRVMKGINELQRLHPNKKVIVVAHGGVINIILSVLSNGRIGTGKTGLSNGCLSHIHYHDGVWSVKNYNQISHLTTAVR</sequence>
<accession>A0A432LI63</accession>
<feature type="binding site" evidence="2">
    <location>
        <begin position="82"/>
        <end position="85"/>
    </location>
    <ligand>
        <name>substrate</name>
    </ligand>
</feature>
<dbReference type="GO" id="GO:0005737">
    <property type="term" value="C:cytoplasm"/>
    <property type="evidence" value="ECO:0007669"/>
    <property type="project" value="TreeGrafter"/>
</dbReference>
<dbReference type="PANTHER" id="PTHR48100">
    <property type="entry name" value="BROAD-SPECIFICITY PHOSPHATASE YOR283W-RELATED"/>
    <property type="match status" value="1"/>
</dbReference>
<dbReference type="Pfam" id="PF00300">
    <property type="entry name" value="His_Phos_1"/>
    <property type="match status" value="1"/>
</dbReference>
<name>A0A432LI63_9BACI</name>
<organism evidence="3 4">
    <name type="scientific">Lysinibacillus antri</name>
    <dbReference type="NCBI Taxonomy" id="2498145"/>
    <lineage>
        <taxon>Bacteria</taxon>
        <taxon>Bacillati</taxon>
        <taxon>Bacillota</taxon>
        <taxon>Bacilli</taxon>
        <taxon>Bacillales</taxon>
        <taxon>Bacillaceae</taxon>
        <taxon>Lysinibacillus</taxon>
    </lineage>
</organism>
<evidence type="ECO:0000256" key="1">
    <source>
        <dbReference type="PIRSR" id="PIRSR613078-1"/>
    </source>
</evidence>
<dbReference type="CDD" id="cd07067">
    <property type="entry name" value="HP_PGM_like"/>
    <property type="match status" value="1"/>
</dbReference>
<dbReference type="SUPFAM" id="SSF53254">
    <property type="entry name" value="Phosphoglycerate mutase-like"/>
    <property type="match status" value="1"/>
</dbReference>
<comment type="caution">
    <text evidence="3">The sequence shown here is derived from an EMBL/GenBank/DDBJ whole genome shotgun (WGS) entry which is preliminary data.</text>
</comment>
<dbReference type="GO" id="GO:0016791">
    <property type="term" value="F:phosphatase activity"/>
    <property type="evidence" value="ECO:0007669"/>
    <property type="project" value="TreeGrafter"/>
</dbReference>
<dbReference type="RefSeq" id="WP_126657106.1">
    <property type="nucleotide sequence ID" value="NZ_RYYR01000001.1"/>
</dbReference>
<proteinExistence type="predicted"/>
<dbReference type="InterPro" id="IPR013078">
    <property type="entry name" value="His_Pase_superF_clade-1"/>
</dbReference>
<feature type="binding site" evidence="2">
    <location>
        <position position="58"/>
    </location>
    <ligand>
        <name>substrate</name>
    </ligand>
</feature>
<evidence type="ECO:0000256" key="2">
    <source>
        <dbReference type="PIRSR" id="PIRSR613078-2"/>
    </source>
</evidence>